<name>B4M4W6_DROVI</name>
<evidence type="ECO:0008006" key="3">
    <source>
        <dbReference type="Google" id="ProtNLM"/>
    </source>
</evidence>
<dbReference type="AlphaFoldDB" id="B4M4W6"/>
<dbReference type="FunCoup" id="B4M4W6">
    <property type="interactions" value="2"/>
</dbReference>
<evidence type="ECO:0000313" key="1">
    <source>
        <dbReference type="EMBL" id="EDW59677.1"/>
    </source>
</evidence>
<dbReference type="PhylomeDB" id="B4M4W6"/>
<dbReference type="HOGENOM" id="CLU_128940_0_0_1"/>
<reference evidence="1 2" key="1">
    <citation type="journal article" date="2007" name="Nature">
        <title>Evolution of genes and genomes on the Drosophila phylogeny.</title>
        <authorList>
            <consortium name="Drosophila 12 Genomes Consortium"/>
            <person name="Clark A.G."/>
            <person name="Eisen M.B."/>
            <person name="Smith D.R."/>
            <person name="Bergman C.M."/>
            <person name="Oliver B."/>
            <person name="Markow T.A."/>
            <person name="Kaufman T.C."/>
            <person name="Kellis M."/>
            <person name="Gelbart W."/>
            <person name="Iyer V.N."/>
            <person name="Pollard D.A."/>
            <person name="Sackton T.B."/>
            <person name="Larracuente A.M."/>
            <person name="Singh N.D."/>
            <person name="Abad J.P."/>
            <person name="Abt D.N."/>
            <person name="Adryan B."/>
            <person name="Aguade M."/>
            <person name="Akashi H."/>
            <person name="Anderson W.W."/>
            <person name="Aquadro C.F."/>
            <person name="Ardell D.H."/>
            <person name="Arguello R."/>
            <person name="Artieri C.G."/>
            <person name="Barbash D.A."/>
            <person name="Barker D."/>
            <person name="Barsanti P."/>
            <person name="Batterham P."/>
            <person name="Batzoglou S."/>
            <person name="Begun D."/>
            <person name="Bhutkar A."/>
            <person name="Blanco E."/>
            <person name="Bosak S.A."/>
            <person name="Bradley R.K."/>
            <person name="Brand A.D."/>
            <person name="Brent M.R."/>
            <person name="Brooks A.N."/>
            <person name="Brown R.H."/>
            <person name="Butlin R.K."/>
            <person name="Caggese C."/>
            <person name="Calvi B.R."/>
            <person name="Bernardo de Carvalho A."/>
            <person name="Caspi A."/>
            <person name="Castrezana S."/>
            <person name="Celniker S.E."/>
            <person name="Chang J.L."/>
            <person name="Chapple C."/>
            <person name="Chatterji S."/>
            <person name="Chinwalla A."/>
            <person name="Civetta A."/>
            <person name="Clifton S.W."/>
            <person name="Comeron J.M."/>
            <person name="Costello J.C."/>
            <person name="Coyne J.A."/>
            <person name="Daub J."/>
            <person name="David R.G."/>
            <person name="Delcher A.L."/>
            <person name="Delehaunty K."/>
            <person name="Do C.B."/>
            <person name="Ebling H."/>
            <person name="Edwards K."/>
            <person name="Eickbush T."/>
            <person name="Evans J.D."/>
            <person name="Filipski A."/>
            <person name="Findeiss S."/>
            <person name="Freyhult E."/>
            <person name="Fulton L."/>
            <person name="Fulton R."/>
            <person name="Garcia A.C."/>
            <person name="Gardiner A."/>
            <person name="Garfield D.A."/>
            <person name="Garvin B.E."/>
            <person name="Gibson G."/>
            <person name="Gilbert D."/>
            <person name="Gnerre S."/>
            <person name="Godfrey J."/>
            <person name="Good R."/>
            <person name="Gotea V."/>
            <person name="Gravely B."/>
            <person name="Greenberg A.J."/>
            <person name="Griffiths-Jones S."/>
            <person name="Gross S."/>
            <person name="Guigo R."/>
            <person name="Gustafson E.A."/>
            <person name="Haerty W."/>
            <person name="Hahn M.W."/>
            <person name="Halligan D.L."/>
            <person name="Halpern A.L."/>
            <person name="Halter G.M."/>
            <person name="Han M.V."/>
            <person name="Heger A."/>
            <person name="Hillier L."/>
            <person name="Hinrichs A.S."/>
            <person name="Holmes I."/>
            <person name="Hoskins R.A."/>
            <person name="Hubisz M.J."/>
            <person name="Hultmark D."/>
            <person name="Huntley M.A."/>
            <person name="Jaffe D.B."/>
            <person name="Jagadeeshan S."/>
            <person name="Jeck W.R."/>
            <person name="Johnson J."/>
            <person name="Jones C.D."/>
            <person name="Jordan W.C."/>
            <person name="Karpen G.H."/>
            <person name="Kataoka E."/>
            <person name="Keightley P.D."/>
            <person name="Kheradpour P."/>
            <person name="Kirkness E.F."/>
            <person name="Koerich L.B."/>
            <person name="Kristiansen K."/>
            <person name="Kudrna D."/>
            <person name="Kulathinal R.J."/>
            <person name="Kumar S."/>
            <person name="Kwok R."/>
            <person name="Lander E."/>
            <person name="Langley C.H."/>
            <person name="Lapoint R."/>
            <person name="Lazzaro B.P."/>
            <person name="Lee S.J."/>
            <person name="Levesque L."/>
            <person name="Li R."/>
            <person name="Lin C.F."/>
            <person name="Lin M.F."/>
            <person name="Lindblad-Toh K."/>
            <person name="Llopart A."/>
            <person name="Long M."/>
            <person name="Low L."/>
            <person name="Lozovsky E."/>
            <person name="Lu J."/>
            <person name="Luo M."/>
            <person name="Machado C.A."/>
            <person name="Makalowski W."/>
            <person name="Marzo M."/>
            <person name="Matsuda M."/>
            <person name="Matzkin L."/>
            <person name="McAllister B."/>
            <person name="McBride C.S."/>
            <person name="McKernan B."/>
            <person name="McKernan K."/>
            <person name="Mendez-Lago M."/>
            <person name="Minx P."/>
            <person name="Mollenhauer M.U."/>
            <person name="Montooth K."/>
            <person name="Mount S.M."/>
            <person name="Mu X."/>
            <person name="Myers E."/>
            <person name="Negre B."/>
            <person name="Newfeld S."/>
            <person name="Nielsen R."/>
            <person name="Noor M.A."/>
            <person name="O'Grady P."/>
            <person name="Pachter L."/>
            <person name="Papaceit M."/>
            <person name="Parisi M.J."/>
            <person name="Parisi M."/>
            <person name="Parts L."/>
            <person name="Pedersen J.S."/>
            <person name="Pesole G."/>
            <person name="Phillippy A.M."/>
            <person name="Ponting C.P."/>
            <person name="Pop M."/>
            <person name="Porcelli D."/>
            <person name="Powell J.R."/>
            <person name="Prohaska S."/>
            <person name="Pruitt K."/>
            <person name="Puig M."/>
            <person name="Quesneville H."/>
            <person name="Ram K.R."/>
            <person name="Rand D."/>
            <person name="Rasmussen M.D."/>
            <person name="Reed L.K."/>
            <person name="Reenan R."/>
            <person name="Reily A."/>
            <person name="Remington K.A."/>
            <person name="Rieger T.T."/>
            <person name="Ritchie M.G."/>
            <person name="Robin C."/>
            <person name="Rogers Y.H."/>
            <person name="Rohde C."/>
            <person name="Rozas J."/>
            <person name="Rubenfield M.J."/>
            <person name="Ruiz A."/>
            <person name="Russo S."/>
            <person name="Salzberg S.L."/>
            <person name="Sanchez-Gracia A."/>
            <person name="Saranga D.J."/>
            <person name="Sato H."/>
            <person name="Schaeffer S.W."/>
            <person name="Schatz M.C."/>
            <person name="Schlenke T."/>
            <person name="Schwartz R."/>
            <person name="Segarra C."/>
            <person name="Singh R.S."/>
            <person name="Sirot L."/>
            <person name="Sirota M."/>
            <person name="Sisneros N.B."/>
            <person name="Smith C.D."/>
            <person name="Smith T.F."/>
            <person name="Spieth J."/>
            <person name="Stage D.E."/>
            <person name="Stark A."/>
            <person name="Stephan W."/>
            <person name="Strausberg R.L."/>
            <person name="Strempel S."/>
            <person name="Sturgill D."/>
            <person name="Sutton G."/>
            <person name="Sutton G.G."/>
            <person name="Tao W."/>
            <person name="Teichmann S."/>
            <person name="Tobari Y.N."/>
            <person name="Tomimura Y."/>
            <person name="Tsolas J.M."/>
            <person name="Valente V.L."/>
            <person name="Venter E."/>
            <person name="Venter J.C."/>
            <person name="Vicario S."/>
            <person name="Vieira F.G."/>
            <person name="Vilella A.J."/>
            <person name="Villasante A."/>
            <person name="Walenz B."/>
            <person name="Wang J."/>
            <person name="Wasserman M."/>
            <person name="Watts T."/>
            <person name="Wilson D."/>
            <person name="Wilson R.K."/>
            <person name="Wing R.A."/>
            <person name="Wolfner M.F."/>
            <person name="Wong A."/>
            <person name="Wong G.K."/>
            <person name="Wu C.I."/>
            <person name="Wu G."/>
            <person name="Yamamoto D."/>
            <person name="Yang H.P."/>
            <person name="Yang S.P."/>
            <person name="Yorke J.A."/>
            <person name="Yoshida K."/>
            <person name="Zdobnov E."/>
            <person name="Zhang P."/>
            <person name="Zhang Y."/>
            <person name="Zimin A.V."/>
            <person name="Baldwin J."/>
            <person name="Abdouelleil A."/>
            <person name="Abdulkadir J."/>
            <person name="Abebe A."/>
            <person name="Abera B."/>
            <person name="Abreu J."/>
            <person name="Acer S.C."/>
            <person name="Aftuck L."/>
            <person name="Alexander A."/>
            <person name="An P."/>
            <person name="Anderson E."/>
            <person name="Anderson S."/>
            <person name="Arachi H."/>
            <person name="Azer M."/>
            <person name="Bachantsang P."/>
            <person name="Barry A."/>
            <person name="Bayul T."/>
            <person name="Berlin A."/>
            <person name="Bessette D."/>
            <person name="Bloom T."/>
            <person name="Blye J."/>
            <person name="Boguslavskiy L."/>
            <person name="Bonnet C."/>
            <person name="Boukhgalter B."/>
            <person name="Bourzgui I."/>
            <person name="Brown A."/>
            <person name="Cahill P."/>
            <person name="Channer S."/>
            <person name="Cheshatsang Y."/>
            <person name="Chuda L."/>
            <person name="Citroen M."/>
            <person name="Collymore A."/>
            <person name="Cooke P."/>
            <person name="Costello M."/>
            <person name="D'Aco K."/>
            <person name="Daza R."/>
            <person name="De Haan G."/>
            <person name="DeGray S."/>
            <person name="DeMaso C."/>
            <person name="Dhargay N."/>
            <person name="Dooley K."/>
            <person name="Dooley E."/>
            <person name="Doricent M."/>
            <person name="Dorje P."/>
            <person name="Dorjee K."/>
            <person name="Dupes A."/>
            <person name="Elong R."/>
            <person name="Falk J."/>
            <person name="Farina A."/>
            <person name="Faro S."/>
            <person name="Ferguson D."/>
            <person name="Fisher S."/>
            <person name="Foley C.D."/>
            <person name="Franke A."/>
            <person name="Friedrich D."/>
            <person name="Gadbois L."/>
            <person name="Gearin G."/>
            <person name="Gearin C.R."/>
            <person name="Giannoukos G."/>
            <person name="Goode T."/>
            <person name="Graham J."/>
            <person name="Grandbois E."/>
            <person name="Grewal S."/>
            <person name="Gyaltsen K."/>
            <person name="Hafez N."/>
            <person name="Hagos B."/>
            <person name="Hall J."/>
            <person name="Henson C."/>
            <person name="Hollinger A."/>
            <person name="Honan T."/>
            <person name="Huard M.D."/>
            <person name="Hughes L."/>
            <person name="Hurhula B."/>
            <person name="Husby M.E."/>
            <person name="Kamat A."/>
            <person name="Kanga B."/>
            <person name="Kashin S."/>
            <person name="Khazanovich D."/>
            <person name="Kisner P."/>
            <person name="Lance K."/>
            <person name="Lara M."/>
            <person name="Lee W."/>
            <person name="Lennon N."/>
            <person name="Letendre F."/>
            <person name="LeVine R."/>
            <person name="Lipovsky A."/>
            <person name="Liu X."/>
            <person name="Liu J."/>
            <person name="Liu S."/>
            <person name="Lokyitsang T."/>
            <person name="Lokyitsang Y."/>
            <person name="Lubonja R."/>
            <person name="Lui A."/>
            <person name="MacDonald P."/>
            <person name="Magnisalis V."/>
            <person name="Maru K."/>
            <person name="Matthews C."/>
            <person name="McCusker W."/>
            <person name="McDonough S."/>
            <person name="Mehta T."/>
            <person name="Meldrim J."/>
            <person name="Meneus L."/>
            <person name="Mihai O."/>
            <person name="Mihalev A."/>
            <person name="Mihova T."/>
            <person name="Mittelman R."/>
            <person name="Mlenga V."/>
            <person name="Montmayeur A."/>
            <person name="Mulrain L."/>
            <person name="Navidi A."/>
            <person name="Naylor J."/>
            <person name="Negash T."/>
            <person name="Nguyen T."/>
            <person name="Nguyen N."/>
            <person name="Nicol R."/>
            <person name="Norbu C."/>
            <person name="Norbu N."/>
            <person name="Novod N."/>
            <person name="O'Neill B."/>
            <person name="Osman S."/>
            <person name="Markiewicz E."/>
            <person name="Oyono O.L."/>
            <person name="Patti C."/>
            <person name="Phunkhang P."/>
            <person name="Pierre F."/>
            <person name="Priest M."/>
            <person name="Raghuraman S."/>
            <person name="Rege F."/>
            <person name="Reyes R."/>
            <person name="Rise C."/>
            <person name="Rogov P."/>
            <person name="Ross K."/>
            <person name="Ryan E."/>
            <person name="Settipalli S."/>
            <person name="Shea T."/>
            <person name="Sherpa N."/>
            <person name="Shi L."/>
            <person name="Shih D."/>
            <person name="Sparrow T."/>
            <person name="Spaulding J."/>
            <person name="Stalker J."/>
            <person name="Stange-Thomann N."/>
            <person name="Stavropoulos S."/>
            <person name="Stone C."/>
            <person name="Strader C."/>
            <person name="Tesfaye S."/>
            <person name="Thomson T."/>
            <person name="Thoulutsang Y."/>
            <person name="Thoulutsang D."/>
            <person name="Topham K."/>
            <person name="Topping I."/>
            <person name="Tsamla T."/>
            <person name="Vassiliev H."/>
            <person name="Vo A."/>
            <person name="Wangchuk T."/>
            <person name="Wangdi T."/>
            <person name="Weiand M."/>
            <person name="Wilkinson J."/>
            <person name="Wilson A."/>
            <person name="Yadav S."/>
            <person name="Young G."/>
            <person name="Yu Q."/>
            <person name="Zembek L."/>
            <person name="Zhong D."/>
            <person name="Zimmer A."/>
            <person name="Zwirko Z."/>
            <person name="Jaffe D.B."/>
            <person name="Alvarez P."/>
            <person name="Brockman W."/>
            <person name="Butler J."/>
            <person name="Chin C."/>
            <person name="Gnerre S."/>
            <person name="Grabherr M."/>
            <person name="Kleber M."/>
            <person name="Mauceli E."/>
            <person name="MacCallum I."/>
        </authorList>
    </citation>
    <scope>NUCLEOTIDE SEQUENCE [LARGE SCALE GENOMIC DNA]</scope>
    <source>
        <strain evidence="2">Tucson 15010-1051.87</strain>
    </source>
</reference>
<accession>B4M4W6</accession>
<proteinExistence type="predicted"/>
<dbReference type="eggNOG" id="ENOG502TAA5">
    <property type="taxonomic scope" value="Eukaryota"/>
</dbReference>
<keyword evidence="2" id="KW-1185">Reference proteome</keyword>
<sequence length="144" mass="17102">MFITAERAELFIELSALLGEDLLERALRLLDEWSFIIYYTADRLRSIAELSSKRNLAHVVRVVPGVNYCKCRYFQRCVLQLTDKEEGVEEGEQQDQDINRSNQVSFTCEHVLAQRLHWLLNLEPRAQILTLDQFRYFHNDFYED</sequence>
<protein>
    <recommendedName>
        <fullName evidence="3">SWIM-type domain-containing protein</fullName>
    </recommendedName>
</protein>
<dbReference type="InParanoid" id="B4M4W6"/>
<evidence type="ECO:0000313" key="2">
    <source>
        <dbReference type="Proteomes" id="UP000008792"/>
    </source>
</evidence>
<dbReference type="OMA" id="FFQCHVL"/>
<dbReference type="OrthoDB" id="337581at2759"/>
<gene>
    <name evidence="1" type="primary">Dvir\GJ10151</name>
    <name evidence="1" type="ORF">Dvir_GJ10151</name>
</gene>
<organism evidence="1 2">
    <name type="scientific">Drosophila virilis</name>
    <name type="common">Fruit fly</name>
    <dbReference type="NCBI Taxonomy" id="7244"/>
    <lineage>
        <taxon>Eukaryota</taxon>
        <taxon>Metazoa</taxon>
        <taxon>Ecdysozoa</taxon>
        <taxon>Arthropoda</taxon>
        <taxon>Hexapoda</taxon>
        <taxon>Insecta</taxon>
        <taxon>Pterygota</taxon>
        <taxon>Neoptera</taxon>
        <taxon>Endopterygota</taxon>
        <taxon>Diptera</taxon>
        <taxon>Brachycera</taxon>
        <taxon>Muscomorpha</taxon>
        <taxon>Ephydroidea</taxon>
        <taxon>Drosophilidae</taxon>
        <taxon>Drosophila</taxon>
    </lineage>
</organism>
<dbReference type="Proteomes" id="UP000008792">
    <property type="component" value="Unassembled WGS sequence"/>
</dbReference>
<dbReference type="EMBL" id="CH940652">
    <property type="protein sequence ID" value="EDW59677.1"/>
    <property type="molecule type" value="Genomic_DNA"/>
</dbReference>